<organism evidence="2 3">
    <name type="scientific">Vibrio europaeus</name>
    <dbReference type="NCBI Taxonomy" id="300876"/>
    <lineage>
        <taxon>Bacteria</taxon>
        <taxon>Pseudomonadati</taxon>
        <taxon>Pseudomonadota</taxon>
        <taxon>Gammaproteobacteria</taxon>
        <taxon>Vibrionales</taxon>
        <taxon>Vibrionaceae</taxon>
        <taxon>Vibrio</taxon>
        <taxon>Vibrio oreintalis group</taxon>
    </lineage>
</organism>
<dbReference type="RefSeq" id="WP_171803095.1">
    <property type="nucleotide sequence ID" value="NZ_CP053543.1"/>
</dbReference>
<dbReference type="Proteomes" id="UP000501443">
    <property type="component" value="Chromosome 2"/>
</dbReference>
<protein>
    <recommendedName>
        <fullName evidence="4">Transmembrane protein</fullName>
    </recommendedName>
</protein>
<feature type="transmembrane region" description="Helical" evidence="1">
    <location>
        <begin position="83"/>
        <end position="103"/>
    </location>
</feature>
<proteinExistence type="predicted"/>
<evidence type="ECO:0008006" key="4">
    <source>
        <dbReference type="Google" id="ProtNLM"/>
    </source>
</evidence>
<accession>A0AAE7B0I6</accession>
<reference evidence="2 3" key="1">
    <citation type="submission" date="2020-05" db="EMBL/GenBank/DDBJ databases">
        <title>First description outside Europe of the emergent pathogen for shellfish aquaculture Vibrio europaeus.</title>
        <authorList>
            <person name="Dubert J."/>
            <person name="Rojas R."/>
        </authorList>
    </citation>
    <scope>NUCLEOTIDE SEQUENCE [LARGE SCALE GENOMIC DNA]</scope>
    <source>
        <strain evidence="2 3">NPI-1</strain>
    </source>
</reference>
<keyword evidence="1" id="KW-0812">Transmembrane</keyword>
<name>A0AAE7B0I6_9VIBR</name>
<feature type="transmembrane region" description="Helical" evidence="1">
    <location>
        <begin position="12"/>
        <end position="32"/>
    </location>
</feature>
<evidence type="ECO:0000313" key="2">
    <source>
        <dbReference type="EMBL" id="QJY39089.1"/>
    </source>
</evidence>
<sequence length="142" mass="16032">MNSSLNIPTDNPYKLMAILGTVLFIFSVYLLVSQSTNSNEKILASLQVIANLKSDLSIPEPQKAQLIAIEERRVELAVEIKNFNPYGCAILSVAAIVLSGFGFTKWLKEIYPIEEAMRKEQLRSLELSNQKNQRFKLNKNSQ</sequence>
<gene>
    <name evidence="2" type="ORF">HOO69_21350</name>
</gene>
<dbReference type="AlphaFoldDB" id="A0AAE7B0I6"/>
<evidence type="ECO:0000313" key="3">
    <source>
        <dbReference type="Proteomes" id="UP000501443"/>
    </source>
</evidence>
<evidence type="ECO:0000256" key="1">
    <source>
        <dbReference type="SAM" id="Phobius"/>
    </source>
</evidence>
<keyword evidence="1" id="KW-1133">Transmembrane helix</keyword>
<dbReference type="EMBL" id="CP053543">
    <property type="protein sequence ID" value="QJY39089.1"/>
    <property type="molecule type" value="Genomic_DNA"/>
</dbReference>
<keyword evidence="1" id="KW-0472">Membrane</keyword>